<dbReference type="EMBL" id="CP126212">
    <property type="protein sequence ID" value="WIA14764.1"/>
    <property type="molecule type" value="Genomic_DNA"/>
</dbReference>
<organism evidence="1 2">
    <name type="scientific">Tetradesmus obliquus</name>
    <name type="common">Green alga</name>
    <name type="synonym">Acutodesmus obliquus</name>
    <dbReference type="NCBI Taxonomy" id="3088"/>
    <lineage>
        <taxon>Eukaryota</taxon>
        <taxon>Viridiplantae</taxon>
        <taxon>Chlorophyta</taxon>
        <taxon>core chlorophytes</taxon>
        <taxon>Chlorophyceae</taxon>
        <taxon>CS clade</taxon>
        <taxon>Sphaeropleales</taxon>
        <taxon>Scenedesmaceae</taxon>
        <taxon>Tetradesmus</taxon>
    </lineage>
</organism>
<evidence type="ECO:0000313" key="1">
    <source>
        <dbReference type="EMBL" id="WIA14764.1"/>
    </source>
</evidence>
<reference evidence="1 2" key="1">
    <citation type="submission" date="2023-05" db="EMBL/GenBank/DDBJ databases">
        <title>A 100% complete, gapless, phased diploid assembly of the Scenedesmus obliquus UTEX 3031 genome.</title>
        <authorList>
            <person name="Biondi T.C."/>
            <person name="Hanschen E.R."/>
            <person name="Kwon T."/>
            <person name="Eng W."/>
            <person name="Kruse C.P.S."/>
            <person name="Koehler S.I."/>
            <person name="Kunde Y."/>
            <person name="Gleasner C.D."/>
            <person name="You Mak K.T."/>
            <person name="Polle J."/>
            <person name="Hovde B.T."/>
            <person name="Starkenburg S.R."/>
        </authorList>
    </citation>
    <scope>NUCLEOTIDE SEQUENCE [LARGE SCALE GENOMIC DNA]</scope>
    <source>
        <strain evidence="1 2">DOE0152z</strain>
    </source>
</reference>
<name>A0ABY8U0Y0_TETOB</name>
<sequence>MTGVGSAVSNPEAMLLPVSSKEQRDIEQQLDVIIEQLKMQYFCQMLQFFNVLTCKQLAGNYVDAWPFVPDGFSMCEALDELDWQ</sequence>
<dbReference type="Proteomes" id="UP001244341">
    <property type="component" value="Chromosome 5b"/>
</dbReference>
<accession>A0ABY8U0Y0</accession>
<proteinExistence type="predicted"/>
<keyword evidence="2" id="KW-1185">Reference proteome</keyword>
<evidence type="ECO:0000313" key="2">
    <source>
        <dbReference type="Proteomes" id="UP001244341"/>
    </source>
</evidence>
<protein>
    <submittedName>
        <fullName evidence="1">Uncharacterized protein</fullName>
    </submittedName>
</protein>
<gene>
    <name evidence="1" type="ORF">OEZ85_003249</name>
</gene>